<feature type="transmembrane region" description="Helical" evidence="8">
    <location>
        <begin position="320"/>
        <end position="347"/>
    </location>
</feature>
<dbReference type="RefSeq" id="WP_281447512.1">
    <property type="nucleotide sequence ID" value="NZ_JASBAO010000001.1"/>
</dbReference>
<comment type="similarity">
    <text evidence="2">Belongs to the ABC-4 integral membrane protein family. LolC/E subfamily.</text>
</comment>
<feature type="domain" description="ABC3 transporter permease C-terminal" evidence="9">
    <location>
        <begin position="280"/>
        <end position="413"/>
    </location>
</feature>
<dbReference type="InterPro" id="IPR051447">
    <property type="entry name" value="Lipoprotein-release_system"/>
</dbReference>
<evidence type="ECO:0000256" key="6">
    <source>
        <dbReference type="ARBA" id="ARBA00022989"/>
    </source>
</evidence>
<reference evidence="11" key="1">
    <citation type="submission" date="2023-05" db="EMBL/GenBank/DDBJ databases">
        <title>Whole genome sequence of Commensalibacter sp.</title>
        <authorList>
            <person name="Charoenyingcharoen P."/>
            <person name="Yukphan P."/>
        </authorList>
    </citation>
    <scope>NUCLEOTIDE SEQUENCE</scope>
    <source>
        <strain evidence="11">TBRC 16381</strain>
    </source>
</reference>
<evidence type="ECO:0000313" key="11">
    <source>
        <dbReference type="EMBL" id="MDI2090367.1"/>
    </source>
</evidence>
<evidence type="ECO:0000256" key="2">
    <source>
        <dbReference type="ARBA" id="ARBA00005236"/>
    </source>
</evidence>
<evidence type="ECO:0000313" key="12">
    <source>
        <dbReference type="Proteomes" id="UP001431634"/>
    </source>
</evidence>
<evidence type="ECO:0000259" key="10">
    <source>
        <dbReference type="Pfam" id="PF12704"/>
    </source>
</evidence>
<evidence type="ECO:0000256" key="1">
    <source>
        <dbReference type="ARBA" id="ARBA00004651"/>
    </source>
</evidence>
<dbReference type="Pfam" id="PF02687">
    <property type="entry name" value="FtsX"/>
    <property type="match status" value="1"/>
</dbReference>
<feature type="transmembrane region" description="Helical" evidence="8">
    <location>
        <begin position="383"/>
        <end position="403"/>
    </location>
</feature>
<sequence length="420" mass="45908">MFGSFERMVAKRYLRARKGERFVSVIAIFSLIGIALGVGTLIVVMAVMNGFKDDLLGRILGLNGDLSVYGQMTYSGPKPITDYQQLSQRMEKYPGIKSAIPFIEGQVLLSAGNYNSGGMVRGMSAEGLKKLTVVSKSLDAAAFDRFKGDNTIIIGQTLAERAGLGIGSKITLIAPKGAATVMGNIPRIKSYTVVGVFDSGMHEYNSSYVFLPIPAAQKFFQMKDGVTGIQISTTDPAHIQEISQKLAAKFDDQDLRFMDWTQSNNAFFGAVQVEQNVMFLILTLIILVAAFNVISSLIMMVKDKTRDIAILRTMGASRGAIMRIFLMCGASVGVTGTFIGTIIGVLFCKNIEHIRQGLQKLTGTNLFNPEVYYLEHLPAKLDWADVIQVVLMALILSLLATLYPSWKAARTDPVEGLRNE</sequence>
<keyword evidence="7 8" id="KW-0472">Membrane</keyword>
<evidence type="ECO:0000256" key="7">
    <source>
        <dbReference type="ARBA" id="ARBA00023136"/>
    </source>
</evidence>
<keyword evidence="3" id="KW-0813">Transport</keyword>
<comment type="caution">
    <text evidence="11">The sequence shown here is derived from an EMBL/GenBank/DDBJ whole genome shotgun (WGS) entry which is preliminary data.</text>
</comment>
<dbReference type="PANTHER" id="PTHR30489:SF0">
    <property type="entry name" value="LIPOPROTEIN-RELEASING SYSTEM TRANSMEMBRANE PROTEIN LOLE"/>
    <property type="match status" value="1"/>
</dbReference>
<dbReference type="InterPro" id="IPR003838">
    <property type="entry name" value="ABC3_permease_C"/>
</dbReference>
<evidence type="ECO:0000256" key="8">
    <source>
        <dbReference type="SAM" id="Phobius"/>
    </source>
</evidence>
<accession>A0ABT6PZS7</accession>
<keyword evidence="6 8" id="KW-1133">Transmembrane helix</keyword>
<dbReference type="Pfam" id="PF12704">
    <property type="entry name" value="MacB_PCD"/>
    <property type="match status" value="1"/>
</dbReference>
<name>A0ABT6PZS7_9PROT</name>
<organism evidence="11 12">
    <name type="scientific">Commensalibacter oyaizuii</name>
    <dbReference type="NCBI Taxonomy" id="3043873"/>
    <lineage>
        <taxon>Bacteria</taxon>
        <taxon>Pseudomonadati</taxon>
        <taxon>Pseudomonadota</taxon>
        <taxon>Alphaproteobacteria</taxon>
        <taxon>Acetobacterales</taxon>
        <taxon>Acetobacteraceae</taxon>
    </lineage>
</organism>
<feature type="domain" description="MacB-like periplasmic core" evidence="10">
    <location>
        <begin position="29"/>
        <end position="248"/>
    </location>
</feature>
<evidence type="ECO:0000256" key="4">
    <source>
        <dbReference type="ARBA" id="ARBA00022475"/>
    </source>
</evidence>
<dbReference type="Proteomes" id="UP001431634">
    <property type="component" value="Unassembled WGS sequence"/>
</dbReference>
<evidence type="ECO:0000256" key="5">
    <source>
        <dbReference type="ARBA" id="ARBA00022692"/>
    </source>
</evidence>
<dbReference type="InterPro" id="IPR025857">
    <property type="entry name" value="MacB_PCD"/>
</dbReference>
<proteinExistence type="inferred from homology"/>
<dbReference type="InterPro" id="IPR011925">
    <property type="entry name" value="LolCE_TM"/>
</dbReference>
<keyword evidence="11" id="KW-0449">Lipoprotein</keyword>
<feature type="transmembrane region" description="Helical" evidence="8">
    <location>
        <begin position="277"/>
        <end position="299"/>
    </location>
</feature>
<protein>
    <submittedName>
        <fullName evidence="11">Lipoprotein-releasing ABC transporter permease subunit</fullName>
    </submittedName>
</protein>
<feature type="transmembrane region" description="Helical" evidence="8">
    <location>
        <begin position="21"/>
        <end position="48"/>
    </location>
</feature>
<evidence type="ECO:0000259" key="9">
    <source>
        <dbReference type="Pfam" id="PF02687"/>
    </source>
</evidence>
<keyword evidence="5 8" id="KW-0812">Transmembrane</keyword>
<evidence type="ECO:0000256" key="3">
    <source>
        <dbReference type="ARBA" id="ARBA00022448"/>
    </source>
</evidence>
<keyword evidence="4" id="KW-1003">Cell membrane</keyword>
<gene>
    <name evidence="11" type="ORF">QJV27_03040</name>
</gene>
<dbReference type="NCBIfam" id="TIGR02212">
    <property type="entry name" value="lolCE"/>
    <property type="match status" value="1"/>
</dbReference>
<dbReference type="EMBL" id="JASBAO010000001">
    <property type="protein sequence ID" value="MDI2090367.1"/>
    <property type="molecule type" value="Genomic_DNA"/>
</dbReference>
<dbReference type="PANTHER" id="PTHR30489">
    <property type="entry name" value="LIPOPROTEIN-RELEASING SYSTEM TRANSMEMBRANE PROTEIN LOLE"/>
    <property type="match status" value="1"/>
</dbReference>
<keyword evidence="12" id="KW-1185">Reference proteome</keyword>
<comment type="subcellular location">
    <subcellularLocation>
        <location evidence="1">Cell membrane</location>
        <topology evidence="1">Multi-pass membrane protein</topology>
    </subcellularLocation>
</comment>